<dbReference type="Proteomes" id="UP000315734">
    <property type="component" value="Segment"/>
</dbReference>
<dbReference type="EMBL" id="MK962641">
    <property type="protein sequence ID" value="QDH84795.1"/>
    <property type="molecule type" value="Genomic_DNA"/>
</dbReference>
<proteinExistence type="predicted"/>
<keyword evidence="2" id="KW-1185">Reference proteome</keyword>
<protein>
    <submittedName>
        <fullName evidence="1">Uncharacterized protein</fullName>
    </submittedName>
</protein>
<evidence type="ECO:0000313" key="1">
    <source>
        <dbReference type="EMBL" id="QDH84795.1"/>
    </source>
</evidence>
<sequence length="60" mass="6899">MLPSTVGNYWKHWFYIQYNASWSHPVMLLKSKAWLYSWAYPTASPMSNGSTVLAAWMAGL</sequence>
<gene>
    <name evidence="1" type="ORF">Axy24_081</name>
</gene>
<accession>A0A514CWE7</accession>
<reference evidence="1 2" key="1">
    <citation type="submission" date="2019-05" db="EMBL/GenBank/DDBJ databases">
        <title>Complete genome sequence of sixteen phages from Abidjan, cote d'Ivoire, isolated on a single strain of Achromobacter xylosoxidans.</title>
        <authorList>
            <person name="Essoh C."/>
            <person name="Vernadet J.-P."/>
            <person name="Vergnaud G."/>
            <person name="Pourcel C."/>
        </authorList>
    </citation>
    <scope>NUCLEOTIDE SEQUENCE [LARGE SCALE GENOMIC DNA]</scope>
</reference>
<organism evidence="1 2">
    <name type="scientific">Achromobacter phage vB_AxyP_19-32_Axy24</name>
    <dbReference type="NCBI Taxonomy" id="2591048"/>
    <lineage>
        <taxon>Viruses</taxon>
        <taxon>Duplodnaviria</taxon>
        <taxon>Heunggongvirae</taxon>
        <taxon>Uroviricota</taxon>
        <taxon>Caudoviricetes</taxon>
        <taxon>Schitoviridae</taxon>
        <taxon>Rothmandenesvirinae</taxon>
        <taxon>Dongdastvirus</taxon>
        <taxon>Dongdastvirus Axy24</taxon>
    </lineage>
</organism>
<name>A0A514CWE7_9CAUD</name>
<evidence type="ECO:0000313" key="2">
    <source>
        <dbReference type="Proteomes" id="UP000315734"/>
    </source>
</evidence>